<name>A0A8H5AS78_9AGAR</name>
<proteinExistence type="predicted"/>
<keyword evidence="3" id="KW-1185">Reference proteome</keyword>
<evidence type="ECO:0000256" key="1">
    <source>
        <dbReference type="SAM" id="MobiDB-lite"/>
    </source>
</evidence>
<sequence>MASMSGSYHVYPSVWKGAEGRFGWEKAMGDAGGTGGARKRVDQGASVYTKGSGGGDRESVKSRCSAGAAVQLDIQLKTAGTIANVDSNDD</sequence>
<protein>
    <submittedName>
        <fullName evidence="2">Uncharacterized protein</fullName>
    </submittedName>
</protein>
<evidence type="ECO:0000313" key="2">
    <source>
        <dbReference type="EMBL" id="KAF5309736.1"/>
    </source>
</evidence>
<dbReference type="EMBL" id="JAACJK010000232">
    <property type="protein sequence ID" value="KAF5309736.1"/>
    <property type="molecule type" value="Genomic_DNA"/>
</dbReference>
<accession>A0A8H5AS78</accession>
<reference evidence="2 3" key="1">
    <citation type="journal article" date="2020" name="ISME J.">
        <title>Uncovering the hidden diversity of litter-decomposition mechanisms in mushroom-forming fungi.</title>
        <authorList>
            <person name="Floudas D."/>
            <person name="Bentzer J."/>
            <person name="Ahren D."/>
            <person name="Johansson T."/>
            <person name="Persson P."/>
            <person name="Tunlid A."/>
        </authorList>
    </citation>
    <scope>NUCLEOTIDE SEQUENCE [LARGE SCALE GENOMIC DNA]</scope>
    <source>
        <strain evidence="2 3">CBS 175.51</strain>
    </source>
</reference>
<organism evidence="2 3">
    <name type="scientific">Ephemerocybe angulata</name>
    <dbReference type="NCBI Taxonomy" id="980116"/>
    <lineage>
        <taxon>Eukaryota</taxon>
        <taxon>Fungi</taxon>
        <taxon>Dikarya</taxon>
        <taxon>Basidiomycota</taxon>
        <taxon>Agaricomycotina</taxon>
        <taxon>Agaricomycetes</taxon>
        <taxon>Agaricomycetidae</taxon>
        <taxon>Agaricales</taxon>
        <taxon>Agaricineae</taxon>
        <taxon>Psathyrellaceae</taxon>
        <taxon>Ephemerocybe</taxon>
    </lineage>
</organism>
<evidence type="ECO:0000313" key="3">
    <source>
        <dbReference type="Proteomes" id="UP000541558"/>
    </source>
</evidence>
<gene>
    <name evidence="2" type="ORF">D9611_014455</name>
</gene>
<dbReference type="Proteomes" id="UP000541558">
    <property type="component" value="Unassembled WGS sequence"/>
</dbReference>
<feature type="region of interest" description="Disordered" evidence="1">
    <location>
        <begin position="31"/>
        <end position="60"/>
    </location>
</feature>
<comment type="caution">
    <text evidence="2">The sequence shown here is derived from an EMBL/GenBank/DDBJ whole genome shotgun (WGS) entry which is preliminary data.</text>
</comment>
<dbReference type="AlphaFoldDB" id="A0A8H5AS78"/>